<comment type="caution">
    <text evidence="1">The sequence shown here is derived from an EMBL/GenBank/DDBJ whole genome shotgun (WGS) entry which is preliminary data.</text>
</comment>
<dbReference type="Proteomes" id="UP001233999">
    <property type="component" value="Unassembled WGS sequence"/>
</dbReference>
<dbReference type="AlphaFoldDB" id="A0AAD8ALW8"/>
<organism evidence="1 2">
    <name type="scientific">Diploptera punctata</name>
    <name type="common">Pacific beetle cockroach</name>
    <dbReference type="NCBI Taxonomy" id="6984"/>
    <lineage>
        <taxon>Eukaryota</taxon>
        <taxon>Metazoa</taxon>
        <taxon>Ecdysozoa</taxon>
        <taxon>Arthropoda</taxon>
        <taxon>Hexapoda</taxon>
        <taxon>Insecta</taxon>
        <taxon>Pterygota</taxon>
        <taxon>Neoptera</taxon>
        <taxon>Polyneoptera</taxon>
        <taxon>Dictyoptera</taxon>
        <taxon>Blattodea</taxon>
        <taxon>Blaberoidea</taxon>
        <taxon>Blaberidae</taxon>
        <taxon>Diplopterinae</taxon>
        <taxon>Diploptera</taxon>
    </lineage>
</organism>
<evidence type="ECO:0000313" key="2">
    <source>
        <dbReference type="Proteomes" id="UP001233999"/>
    </source>
</evidence>
<protein>
    <submittedName>
        <fullName evidence="1">Uncharacterized protein</fullName>
    </submittedName>
</protein>
<dbReference type="EMBL" id="JASPKZ010000015">
    <property type="protein sequence ID" value="KAJ9601461.1"/>
    <property type="molecule type" value="Genomic_DNA"/>
</dbReference>
<accession>A0AAD8ALW8</accession>
<evidence type="ECO:0000313" key="1">
    <source>
        <dbReference type="EMBL" id="KAJ9601461.1"/>
    </source>
</evidence>
<reference evidence="1" key="1">
    <citation type="journal article" date="2023" name="IScience">
        <title>Live-bearing cockroach genome reveals convergent evolutionary mechanisms linked to viviparity in insects and beyond.</title>
        <authorList>
            <person name="Fouks B."/>
            <person name="Harrison M.C."/>
            <person name="Mikhailova A.A."/>
            <person name="Marchal E."/>
            <person name="English S."/>
            <person name="Carruthers M."/>
            <person name="Jennings E.C."/>
            <person name="Chiamaka E.L."/>
            <person name="Frigard R.A."/>
            <person name="Pippel M."/>
            <person name="Attardo G.M."/>
            <person name="Benoit J.B."/>
            <person name="Bornberg-Bauer E."/>
            <person name="Tobe S.S."/>
        </authorList>
    </citation>
    <scope>NUCLEOTIDE SEQUENCE</scope>
    <source>
        <strain evidence="1">Stay&amp;Tobe</strain>
    </source>
</reference>
<gene>
    <name evidence="1" type="ORF">L9F63_000378</name>
</gene>
<name>A0AAD8ALW8_DIPPU</name>
<keyword evidence="2" id="KW-1185">Reference proteome</keyword>
<sequence>MERQKNKCIDAVDKDEKNNLGVWNWKRKALDRRKMNGNPKNRWIVAVDEDAKKNLGVRNWKRKTVDRQKMNGKAKEYMD</sequence>
<reference evidence="1" key="2">
    <citation type="submission" date="2023-05" db="EMBL/GenBank/DDBJ databases">
        <authorList>
            <person name="Fouks B."/>
        </authorList>
    </citation>
    <scope>NUCLEOTIDE SEQUENCE</scope>
    <source>
        <strain evidence="1">Stay&amp;Tobe</strain>
        <tissue evidence="1">Testes</tissue>
    </source>
</reference>
<proteinExistence type="predicted"/>